<feature type="transmembrane region" description="Helical" evidence="7">
    <location>
        <begin position="474"/>
        <end position="494"/>
    </location>
</feature>
<proteinExistence type="predicted"/>
<dbReference type="OrthoDB" id="440553at2759"/>
<comment type="caution">
    <text evidence="9">The sequence shown here is derived from an EMBL/GenBank/DDBJ whole genome shotgun (WGS) entry which is preliminary data.</text>
</comment>
<dbReference type="STRING" id="1849047.A0A3D8RNB1"/>
<name>A0A3D8RNB1_9HELO</name>
<feature type="transmembrane region" description="Helical" evidence="7">
    <location>
        <begin position="412"/>
        <end position="437"/>
    </location>
</feature>
<reference evidence="9 10" key="1">
    <citation type="journal article" date="2018" name="IMA Fungus">
        <title>IMA Genome-F 9: Draft genome sequence of Annulohypoxylon stygium, Aspergillus mulundensis, Berkeleyomyces basicola (syn. Thielaviopsis basicola), Ceratocystis smalleyi, two Cercospora beticola strains, Coleophoma cylindrospora, Fusarium fracticaudum, Phialophora cf. hyalina, and Morchella septimelata.</title>
        <authorList>
            <person name="Wingfield B.D."/>
            <person name="Bills G.F."/>
            <person name="Dong Y."/>
            <person name="Huang W."/>
            <person name="Nel W.J."/>
            <person name="Swalarsk-Parry B.S."/>
            <person name="Vaghefi N."/>
            <person name="Wilken P.M."/>
            <person name="An Z."/>
            <person name="de Beer Z.W."/>
            <person name="De Vos L."/>
            <person name="Chen L."/>
            <person name="Duong T.A."/>
            <person name="Gao Y."/>
            <person name="Hammerbacher A."/>
            <person name="Kikkert J.R."/>
            <person name="Li Y."/>
            <person name="Li H."/>
            <person name="Li K."/>
            <person name="Li Q."/>
            <person name="Liu X."/>
            <person name="Ma X."/>
            <person name="Naidoo K."/>
            <person name="Pethybridge S.J."/>
            <person name="Sun J."/>
            <person name="Steenkamp E.T."/>
            <person name="van der Nest M.A."/>
            <person name="van Wyk S."/>
            <person name="Wingfield M.J."/>
            <person name="Xiong C."/>
            <person name="Yue Q."/>
            <person name="Zhang X."/>
        </authorList>
    </citation>
    <scope>NUCLEOTIDE SEQUENCE [LARGE SCALE GENOMIC DNA]</scope>
    <source>
        <strain evidence="9 10">BP6252</strain>
    </source>
</reference>
<feature type="transmembrane region" description="Helical" evidence="7">
    <location>
        <begin position="326"/>
        <end position="348"/>
    </location>
</feature>
<keyword evidence="5 7" id="KW-0472">Membrane</keyword>
<keyword evidence="2" id="KW-0813">Transport</keyword>
<evidence type="ECO:0000313" key="9">
    <source>
        <dbReference type="EMBL" id="RDW75535.1"/>
    </source>
</evidence>
<evidence type="ECO:0000256" key="7">
    <source>
        <dbReference type="SAM" id="Phobius"/>
    </source>
</evidence>
<sequence length="510" mass="55760">MAETEKRLRLEPCEEVVGVLANNDIASMSVLEEQTAPIEAGELPYSVYDSREKWLIVGLVAVAGLFSPLPANIYFPAIPTLVEVFHKPTELLNVTVTVYLVMQGLSPMLWGPLSDQLGRRPTFLVCLVILILSCIGLALTPATAFWLLMLLRCVQAAGCASTIALGAGVIGDVFERAERGSYFAMFNLGPMLAPCIGPAIGGALSQYLGWRSIFWFLVIFAAACFILILLFLPETLRVLVKNGSVQPSAIYRPLVPFLGRGKRDPAQKSSKAGRPKFANPFLLLIYPDVAITLLFTGIVYAVNYTITASISSAFAVTYPYLSATDLGLCYLSTGGGMLIGSTITGKLLDREYRIIKKKLYDNNPENEDVAIIDFPIEKARLRTMPLYLLVFCASVFAWGWSLERKLSIVAPLLFQVILGFTSISILNTTMTLMIDILPSQGSSVTACTNLVRCSLAAILVSVIDKITAAMGFGWAYILLGCICLALLPLMVVEIKIGPRFRRKRESLEEK</sequence>
<feature type="transmembrane region" description="Helical" evidence="7">
    <location>
        <begin position="213"/>
        <end position="232"/>
    </location>
</feature>
<accession>A0A3D8RNB1</accession>
<keyword evidence="10" id="KW-1185">Reference proteome</keyword>
<evidence type="ECO:0000256" key="6">
    <source>
        <dbReference type="ARBA" id="ARBA00023180"/>
    </source>
</evidence>
<dbReference type="Pfam" id="PF07690">
    <property type="entry name" value="MFS_1"/>
    <property type="match status" value="1"/>
</dbReference>
<dbReference type="FunFam" id="1.20.1720.10:FF:000009">
    <property type="entry name" value="MFS multidrug transporter"/>
    <property type="match status" value="1"/>
</dbReference>
<feature type="domain" description="Major facilitator superfamily (MFS) profile" evidence="8">
    <location>
        <begin position="56"/>
        <end position="498"/>
    </location>
</feature>
<feature type="transmembrane region" description="Helical" evidence="7">
    <location>
        <begin position="145"/>
        <end position="170"/>
    </location>
</feature>
<dbReference type="GO" id="GO:0140115">
    <property type="term" value="P:export across plasma membrane"/>
    <property type="evidence" value="ECO:0007669"/>
    <property type="project" value="UniProtKB-ARBA"/>
</dbReference>
<dbReference type="GO" id="GO:0005886">
    <property type="term" value="C:plasma membrane"/>
    <property type="evidence" value="ECO:0007669"/>
    <property type="project" value="UniProtKB-ARBA"/>
</dbReference>
<feature type="transmembrane region" description="Helical" evidence="7">
    <location>
        <begin position="91"/>
        <end position="110"/>
    </location>
</feature>
<dbReference type="InterPro" id="IPR011701">
    <property type="entry name" value="MFS"/>
</dbReference>
<keyword evidence="3 7" id="KW-0812">Transmembrane</keyword>
<feature type="transmembrane region" description="Helical" evidence="7">
    <location>
        <begin position="182"/>
        <end position="201"/>
    </location>
</feature>
<keyword evidence="4 7" id="KW-1133">Transmembrane helix</keyword>
<dbReference type="GO" id="GO:0015137">
    <property type="term" value="F:citrate transmembrane transporter activity"/>
    <property type="evidence" value="ECO:0007669"/>
    <property type="project" value="UniProtKB-ARBA"/>
</dbReference>
<keyword evidence="6" id="KW-0325">Glycoprotein</keyword>
<feature type="transmembrane region" description="Helical" evidence="7">
    <location>
        <begin position="122"/>
        <end position="139"/>
    </location>
</feature>
<evidence type="ECO:0000259" key="8">
    <source>
        <dbReference type="PROSITE" id="PS50850"/>
    </source>
</evidence>
<dbReference type="InterPro" id="IPR020846">
    <property type="entry name" value="MFS_dom"/>
</dbReference>
<dbReference type="PANTHER" id="PTHR23502:SF51">
    <property type="entry name" value="QUINIDINE RESISTANCE PROTEIN 1-RELATED"/>
    <property type="match status" value="1"/>
</dbReference>
<dbReference type="PANTHER" id="PTHR23502">
    <property type="entry name" value="MAJOR FACILITATOR SUPERFAMILY"/>
    <property type="match status" value="1"/>
</dbReference>
<dbReference type="PROSITE" id="PS50850">
    <property type="entry name" value="MFS"/>
    <property type="match status" value="1"/>
</dbReference>
<dbReference type="EMBL" id="PDLM01000006">
    <property type="protein sequence ID" value="RDW75535.1"/>
    <property type="molecule type" value="Genomic_DNA"/>
</dbReference>
<dbReference type="SUPFAM" id="SSF103473">
    <property type="entry name" value="MFS general substrate transporter"/>
    <property type="match status" value="1"/>
</dbReference>
<feature type="transmembrane region" description="Helical" evidence="7">
    <location>
        <begin position="281"/>
        <end position="306"/>
    </location>
</feature>
<evidence type="ECO:0000256" key="2">
    <source>
        <dbReference type="ARBA" id="ARBA00022448"/>
    </source>
</evidence>
<feature type="transmembrane region" description="Helical" evidence="7">
    <location>
        <begin position="54"/>
        <end position="71"/>
    </location>
</feature>
<evidence type="ECO:0000256" key="1">
    <source>
        <dbReference type="ARBA" id="ARBA00004141"/>
    </source>
</evidence>
<dbReference type="CDD" id="cd17323">
    <property type="entry name" value="MFS_Tpo1_MDR_like"/>
    <property type="match status" value="1"/>
</dbReference>
<dbReference type="Gene3D" id="1.20.1250.20">
    <property type="entry name" value="MFS general substrate transporter like domains"/>
    <property type="match status" value="1"/>
</dbReference>
<dbReference type="AlphaFoldDB" id="A0A3D8RNB1"/>
<evidence type="ECO:0000256" key="5">
    <source>
        <dbReference type="ARBA" id="ARBA00023136"/>
    </source>
</evidence>
<evidence type="ECO:0000256" key="4">
    <source>
        <dbReference type="ARBA" id="ARBA00022989"/>
    </source>
</evidence>
<feature type="transmembrane region" description="Helical" evidence="7">
    <location>
        <begin position="384"/>
        <end position="400"/>
    </location>
</feature>
<dbReference type="FunFam" id="1.20.1250.20:FF:000172">
    <property type="entry name" value="MFS multidrug resistance transporter"/>
    <property type="match status" value="1"/>
</dbReference>
<dbReference type="InterPro" id="IPR036259">
    <property type="entry name" value="MFS_trans_sf"/>
</dbReference>
<dbReference type="Proteomes" id="UP000256645">
    <property type="component" value="Unassembled WGS sequence"/>
</dbReference>
<organism evidence="9 10">
    <name type="scientific">Coleophoma cylindrospora</name>
    <dbReference type="NCBI Taxonomy" id="1849047"/>
    <lineage>
        <taxon>Eukaryota</taxon>
        <taxon>Fungi</taxon>
        <taxon>Dikarya</taxon>
        <taxon>Ascomycota</taxon>
        <taxon>Pezizomycotina</taxon>
        <taxon>Leotiomycetes</taxon>
        <taxon>Helotiales</taxon>
        <taxon>Dermateaceae</taxon>
        <taxon>Coleophoma</taxon>
    </lineage>
</organism>
<comment type="subcellular location">
    <subcellularLocation>
        <location evidence="1">Membrane</location>
        <topology evidence="1">Multi-pass membrane protein</topology>
    </subcellularLocation>
</comment>
<feature type="transmembrane region" description="Helical" evidence="7">
    <location>
        <begin position="449"/>
        <end position="468"/>
    </location>
</feature>
<gene>
    <name evidence="9" type="ORF">BP6252_06677</name>
</gene>
<evidence type="ECO:0000256" key="3">
    <source>
        <dbReference type="ARBA" id="ARBA00022692"/>
    </source>
</evidence>
<evidence type="ECO:0000313" key="10">
    <source>
        <dbReference type="Proteomes" id="UP000256645"/>
    </source>
</evidence>
<protein>
    <recommendedName>
        <fullName evidence="8">Major facilitator superfamily (MFS) profile domain-containing protein</fullName>
    </recommendedName>
</protein>